<organism evidence="7">
    <name type="scientific">bioreactor metagenome</name>
    <dbReference type="NCBI Taxonomy" id="1076179"/>
    <lineage>
        <taxon>unclassified sequences</taxon>
        <taxon>metagenomes</taxon>
        <taxon>ecological metagenomes</taxon>
    </lineage>
</organism>
<feature type="transmembrane region" description="Helical" evidence="6">
    <location>
        <begin position="61"/>
        <end position="81"/>
    </location>
</feature>
<gene>
    <name evidence="7" type="ORF">SDC9_18277</name>
</gene>
<feature type="transmembrane region" description="Helical" evidence="6">
    <location>
        <begin position="117"/>
        <end position="136"/>
    </location>
</feature>
<dbReference type="Pfam" id="PF07681">
    <property type="entry name" value="DoxX"/>
    <property type="match status" value="1"/>
</dbReference>
<dbReference type="EMBL" id="VSSQ01000066">
    <property type="protein sequence ID" value="MPL72492.1"/>
    <property type="molecule type" value="Genomic_DNA"/>
</dbReference>
<comment type="caution">
    <text evidence="7">The sequence shown here is derived from an EMBL/GenBank/DDBJ whole genome shotgun (WGS) entry which is preliminary data.</text>
</comment>
<evidence type="ECO:0000256" key="4">
    <source>
        <dbReference type="ARBA" id="ARBA00022989"/>
    </source>
</evidence>
<sequence>MIMKKLLNFFLFGKSTGEGTASLGLLILRVAAGVLMMTHGWSKIQNFEGMVESGFDPVGMGATLSVVMLIGAEFIAALFIVLGLLTRLSAVPLIVAMSVAAFVAHASDPLQVKELSLIYLTIFASLMITGAGKYSLDSILFRNK</sequence>
<dbReference type="PANTHER" id="PTHR33452">
    <property type="entry name" value="OXIDOREDUCTASE CATD-RELATED"/>
    <property type="match status" value="1"/>
</dbReference>
<reference evidence="7" key="1">
    <citation type="submission" date="2019-08" db="EMBL/GenBank/DDBJ databases">
        <authorList>
            <person name="Kucharzyk K."/>
            <person name="Murdoch R.W."/>
            <person name="Higgins S."/>
            <person name="Loffler F."/>
        </authorList>
    </citation>
    <scope>NUCLEOTIDE SEQUENCE</scope>
</reference>
<keyword evidence="2" id="KW-1003">Cell membrane</keyword>
<keyword evidence="4 6" id="KW-1133">Transmembrane helix</keyword>
<dbReference type="AlphaFoldDB" id="A0A644U276"/>
<evidence type="ECO:0000313" key="7">
    <source>
        <dbReference type="EMBL" id="MPL72492.1"/>
    </source>
</evidence>
<evidence type="ECO:0000256" key="3">
    <source>
        <dbReference type="ARBA" id="ARBA00022692"/>
    </source>
</evidence>
<feature type="transmembrane region" description="Helical" evidence="6">
    <location>
        <begin position="88"/>
        <end position="105"/>
    </location>
</feature>
<keyword evidence="5 6" id="KW-0472">Membrane</keyword>
<name>A0A644U276_9ZZZZ</name>
<dbReference type="GO" id="GO:0005886">
    <property type="term" value="C:plasma membrane"/>
    <property type="evidence" value="ECO:0007669"/>
    <property type="project" value="UniProtKB-SubCell"/>
</dbReference>
<evidence type="ECO:0008006" key="8">
    <source>
        <dbReference type="Google" id="ProtNLM"/>
    </source>
</evidence>
<evidence type="ECO:0000256" key="6">
    <source>
        <dbReference type="SAM" id="Phobius"/>
    </source>
</evidence>
<evidence type="ECO:0000256" key="5">
    <source>
        <dbReference type="ARBA" id="ARBA00023136"/>
    </source>
</evidence>
<keyword evidence="3 6" id="KW-0812">Transmembrane</keyword>
<evidence type="ECO:0000256" key="1">
    <source>
        <dbReference type="ARBA" id="ARBA00004651"/>
    </source>
</evidence>
<dbReference type="InterPro" id="IPR051907">
    <property type="entry name" value="DoxX-like_oxidoreductase"/>
</dbReference>
<dbReference type="InterPro" id="IPR032808">
    <property type="entry name" value="DoxX"/>
</dbReference>
<comment type="subcellular location">
    <subcellularLocation>
        <location evidence="1">Cell membrane</location>
        <topology evidence="1">Multi-pass membrane protein</topology>
    </subcellularLocation>
</comment>
<proteinExistence type="predicted"/>
<evidence type="ECO:0000256" key="2">
    <source>
        <dbReference type="ARBA" id="ARBA00022475"/>
    </source>
</evidence>
<dbReference type="PANTHER" id="PTHR33452:SF1">
    <property type="entry name" value="INNER MEMBRANE PROTEIN YPHA-RELATED"/>
    <property type="match status" value="1"/>
</dbReference>
<accession>A0A644U276</accession>
<feature type="transmembrane region" description="Helical" evidence="6">
    <location>
        <begin position="21"/>
        <end position="41"/>
    </location>
</feature>
<protein>
    <recommendedName>
        <fullName evidence="8">DoxX family protein</fullName>
    </recommendedName>
</protein>